<evidence type="ECO:0000313" key="3">
    <source>
        <dbReference type="Proteomes" id="UP000460412"/>
    </source>
</evidence>
<dbReference type="RefSeq" id="WP_159754503.1">
    <property type="nucleotide sequence ID" value="NZ_CASZNZ010000049.1"/>
</dbReference>
<accession>A0A7X3MKQ5</accession>
<evidence type="ECO:0000256" key="1">
    <source>
        <dbReference type="SAM" id="MobiDB-lite"/>
    </source>
</evidence>
<dbReference type="AlphaFoldDB" id="A0A7X3MKQ5"/>
<comment type="caution">
    <text evidence="2">The sequence shown here is derived from an EMBL/GenBank/DDBJ whole genome shotgun (WGS) entry which is preliminary data.</text>
</comment>
<sequence>MEKQEKMIVKRLRKKSEKSQKDMNGMHGQLWIRRRISGEGYMSVEFSDAEAIFPAGPLHFPYISGIIMSRLTDGMGRSWRLQASIPVLENGKRTTDVAMELENKYN</sequence>
<keyword evidence="3" id="KW-1185">Reference proteome</keyword>
<gene>
    <name evidence="2" type="ORF">GN277_23450</name>
</gene>
<proteinExistence type="predicted"/>
<dbReference type="Proteomes" id="UP000460412">
    <property type="component" value="Unassembled WGS sequence"/>
</dbReference>
<feature type="region of interest" description="Disordered" evidence="1">
    <location>
        <begin position="1"/>
        <end position="25"/>
    </location>
</feature>
<name>A0A7X3MKQ5_9FIRM</name>
<organism evidence="2 3">
    <name type="scientific">Sporofaciens musculi</name>
    <dbReference type="NCBI Taxonomy" id="2681861"/>
    <lineage>
        <taxon>Bacteria</taxon>
        <taxon>Bacillati</taxon>
        <taxon>Bacillota</taxon>
        <taxon>Clostridia</taxon>
        <taxon>Lachnospirales</taxon>
        <taxon>Lachnospiraceae</taxon>
        <taxon>Sporofaciens</taxon>
    </lineage>
</organism>
<protein>
    <submittedName>
        <fullName evidence="2">Uncharacterized protein</fullName>
    </submittedName>
</protein>
<evidence type="ECO:0000313" key="2">
    <source>
        <dbReference type="EMBL" id="MXP78203.1"/>
    </source>
</evidence>
<reference evidence="2 3" key="1">
    <citation type="submission" date="2019-12" db="EMBL/GenBank/DDBJ databases">
        <title>Sporaefaciens musculi gen. nov., sp. nov., a novel bacterium isolated from the caecum of an obese mouse.</title>
        <authorList>
            <person name="Rasmussen T.S."/>
            <person name="Streidl T."/>
            <person name="Hitch T.C.A."/>
            <person name="Wortmann E."/>
            <person name="Deptula P."/>
            <person name="Hansen M."/>
            <person name="Nielsen D.S."/>
            <person name="Clavel T."/>
            <person name="Vogensen F.K."/>
        </authorList>
    </citation>
    <scope>NUCLEOTIDE SEQUENCE [LARGE SCALE GENOMIC DNA]</scope>
    <source>
        <strain evidence="2 3">WCA-9-b2</strain>
    </source>
</reference>
<dbReference type="EMBL" id="WUQX01000001">
    <property type="protein sequence ID" value="MXP78203.1"/>
    <property type="molecule type" value="Genomic_DNA"/>
</dbReference>